<feature type="transmembrane region" description="Helical" evidence="8">
    <location>
        <begin position="12"/>
        <end position="34"/>
    </location>
</feature>
<dbReference type="PROSITE" id="PS50850">
    <property type="entry name" value="MFS"/>
    <property type="match status" value="1"/>
</dbReference>
<reference evidence="10 11" key="1">
    <citation type="submission" date="2019-01" db="EMBL/GenBank/DDBJ databases">
        <title>Pseudolysobacter antarctica gen. nov., sp. nov., isolated from Fildes Peninsula, Antarctica.</title>
        <authorList>
            <person name="Wei Z."/>
            <person name="Peng F."/>
        </authorList>
    </citation>
    <scope>NUCLEOTIDE SEQUENCE [LARGE SCALE GENOMIC DNA]</scope>
    <source>
        <strain evidence="10 11">AQ6-296</strain>
    </source>
</reference>
<dbReference type="Proteomes" id="UP000291562">
    <property type="component" value="Chromosome"/>
</dbReference>
<dbReference type="RefSeq" id="WP_129834064.1">
    <property type="nucleotide sequence ID" value="NZ_CP035704.1"/>
</dbReference>
<feature type="transmembrane region" description="Helical" evidence="8">
    <location>
        <begin position="347"/>
        <end position="368"/>
    </location>
</feature>
<proteinExistence type="inferred from homology"/>
<feature type="transmembrane region" description="Helical" evidence="8">
    <location>
        <begin position="219"/>
        <end position="240"/>
    </location>
</feature>
<evidence type="ECO:0000256" key="2">
    <source>
        <dbReference type="ARBA" id="ARBA00006236"/>
    </source>
</evidence>
<comment type="similarity">
    <text evidence="2 8">Belongs to the major facilitator superfamily. Bcr/CmlA family.</text>
</comment>
<feature type="transmembrane region" description="Helical" evidence="8">
    <location>
        <begin position="46"/>
        <end position="66"/>
    </location>
</feature>
<dbReference type="GO" id="GO:0005886">
    <property type="term" value="C:plasma membrane"/>
    <property type="evidence" value="ECO:0007669"/>
    <property type="project" value="UniProtKB-SubCell"/>
</dbReference>
<feature type="transmembrane region" description="Helical" evidence="8">
    <location>
        <begin position="252"/>
        <end position="273"/>
    </location>
</feature>
<evidence type="ECO:0000256" key="7">
    <source>
        <dbReference type="ARBA" id="ARBA00023136"/>
    </source>
</evidence>
<evidence type="ECO:0000256" key="8">
    <source>
        <dbReference type="RuleBase" id="RU365088"/>
    </source>
</evidence>
<evidence type="ECO:0000256" key="1">
    <source>
        <dbReference type="ARBA" id="ARBA00004651"/>
    </source>
</evidence>
<dbReference type="GO" id="GO:0042910">
    <property type="term" value="F:xenobiotic transmembrane transporter activity"/>
    <property type="evidence" value="ECO:0007669"/>
    <property type="project" value="InterPro"/>
</dbReference>
<feature type="transmembrane region" description="Helical" evidence="8">
    <location>
        <begin position="285"/>
        <end position="303"/>
    </location>
</feature>
<comment type="subcellular location">
    <subcellularLocation>
        <location evidence="8">Cell inner membrane</location>
        <topology evidence="8">Multi-pass membrane protein</topology>
    </subcellularLocation>
    <subcellularLocation>
        <location evidence="1">Cell membrane</location>
        <topology evidence="1">Multi-pass membrane protein</topology>
    </subcellularLocation>
</comment>
<dbReference type="SUPFAM" id="SSF103473">
    <property type="entry name" value="MFS general substrate transporter"/>
    <property type="match status" value="1"/>
</dbReference>
<gene>
    <name evidence="10" type="ORF">ELE36_13265</name>
</gene>
<evidence type="ECO:0000256" key="6">
    <source>
        <dbReference type="ARBA" id="ARBA00022989"/>
    </source>
</evidence>
<evidence type="ECO:0000313" key="10">
    <source>
        <dbReference type="EMBL" id="QBB71247.1"/>
    </source>
</evidence>
<organism evidence="10 11">
    <name type="scientific">Pseudolysobacter antarcticus</name>
    <dbReference type="NCBI Taxonomy" id="2511995"/>
    <lineage>
        <taxon>Bacteria</taxon>
        <taxon>Pseudomonadati</taxon>
        <taxon>Pseudomonadota</taxon>
        <taxon>Gammaproteobacteria</taxon>
        <taxon>Lysobacterales</taxon>
        <taxon>Rhodanobacteraceae</taxon>
        <taxon>Pseudolysobacter</taxon>
    </lineage>
</organism>
<keyword evidence="5 8" id="KW-0812">Transmembrane</keyword>
<dbReference type="InterPro" id="IPR004812">
    <property type="entry name" value="Efflux_drug-R_Bcr/CmlA"/>
</dbReference>
<feature type="domain" description="Major facilitator superfamily (MFS) profile" evidence="9">
    <location>
        <begin position="12"/>
        <end position="398"/>
    </location>
</feature>
<dbReference type="InterPro" id="IPR020846">
    <property type="entry name" value="MFS_dom"/>
</dbReference>
<feature type="transmembrane region" description="Helical" evidence="8">
    <location>
        <begin position="374"/>
        <end position="394"/>
    </location>
</feature>
<evidence type="ECO:0000256" key="5">
    <source>
        <dbReference type="ARBA" id="ARBA00022692"/>
    </source>
</evidence>
<dbReference type="OrthoDB" id="9814303at2"/>
<keyword evidence="7 8" id="KW-0472">Membrane</keyword>
<keyword evidence="4" id="KW-1003">Cell membrane</keyword>
<dbReference type="InterPro" id="IPR036259">
    <property type="entry name" value="MFS_trans_sf"/>
</dbReference>
<keyword evidence="3 8" id="KW-0813">Transport</keyword>
<feature type="transmembrane region" description="Helical" evidence="8">
    <location>
        <begin position="103"/>
        <end position="124"/>
    </location>
</feature>
<keyword evidence="6 8" id="KW-1133">Transmembrane helix</keyword>
<dbReference type="GO" id="GO:1990961">
    <property type="term" value="P:xenobiotic detoxification by transmembrane export across the plasma membrane"/>
    <property type="evidence" value="ECO:0007669"/>
    <property type="project" value="InterPro"/>
</dbReference>
<evidence type="ECO:0000256" key="3">
    <source>
        <dbReference type="ARBA" id="ARBA00022448"/>
    </source>
</evidence>
<dbReference type="PANTHER" id="PTHR23502">
    <property type="entry name" value="MAJOR FACILITATOR SUPERFAMILY"/>
    <property type="match status" value="1"/>
</dbReference>
<dbReference type="EMBL" id="CP035704">
    <property type="protein sequence ID" value="QBB71247.1"/>
    <property type="molecule type" value="Genomic_DNA"/>
</dbReference>
<feature type="transmembrane region" description="Helical" evidence="8">
    <location>
        <begin position="166"/>
        <end position="186"/>
    </location>
</feature>
<dbReference type="AlphaFoldDB" id="A0A411HLJ4"/>
<dbReference type="GO" id="GO:0015385">
    <property type="term" value="F:sodium:proton antiporter activity"/>
    <property type="evidence" value="ECO:0007669"/>
    <property type="project" value="TreeGrafter"/>
</dbReference>
<feature type="transmembrane region" description="Helical" evidence="8">
    <location>
        <begin position="136"/>
        <end position="160"/>
    </location>
</feature>
<dbReference type="PANTHER" id="PTHR23502:SF132">
    <property type="entry name" value="POLYAMINE TRANSPORTER 2-RELATED"/>
    <property type="match status" value="1"/>
</dbReference>
<name>A0A411HLJ4_9GAMM</name>
<feature type="transmembrane region" description="Helical" evidence="8">
    <location>
        <begin position="309"/>
        <end position="335"/>
    </location>
</feature>
<dbReference type="InterPro" id="IPR011701">
    <property type="entry name" value="MFS"/>
</dbReference>
<evidence type="ECO:0000259" key="9">
    <source>
        <dbReference type="PROSITE" id="PS50850"/>
    </source>
</evidence>
<keyword evidence="8" id="KW-0997">Cell inner membrane</keyword>
<dbReference type="KEGG" id="xbc:ELE36_13265"/>
<sequence length="422" mass="44709">MNSPRVAGHARLAPLLAGLAMLGPFSIDTMFPAFPQIGAQFGANSLAVQQTLSAYLGAYALMSLVHGPLSDTLGRRRVIIAGLMIFLLASIGCALAPTLPVLLAFRVLQGASAGVGMIVGRAIVRDCYAGADAQRLMSNITMMFSIAPALAPIIGGWVLGLAGWHAIFWFLTLFASVILLASFALLPETHAHEHRVGISPRGLVRTYGEILRDPSFQPLALSGAFNFGALFLYISSAPAYVFGLLHLDEHSFGWLFVPAIGGMLFGAVLSGRMAGRVSAERTVRIGYQLMLVAAALSIALALFSPLPMLPWSVLLIGFGAIGISLCSPTITLLILDRFPRYRGAASSMQAVVSLLYCTLLAGVISPLISGSALWLAIGAATQTVLGFVTWLWFLRVGKRELDAHSCASADAVAMEEEAEPQI</sequence>
<protein>
    <recommendedName>
        <fullName evidence="8">Bcr/CflA family efflux transporter</fullName>
    </recommendedName>
</protein>
<feature type="transmembrane region" description="Helical" evidence="8">
    <location>
        <begin position="78"/>
        <end position="97"/>
    </location>
</feature>
<keyword evidence="11" id="KW-1185">Reference proteome</keyword>
<accession>A0A411HLJ4</accession>
<dbReference type="CDD" id="cd17320">
    <property type="entry name" value="MFS_MdfA_MDR_like"/>
    <property type="match status" value="1"/>
</dbReference>
<evidence type="ECO:0000313" key="11">
    <source>
        <dbReference type="Proteomes" id="UP000291562"/>
    </source>
</evidence>
<evidence type="ECO:0000256" key="4">
    <source>
        <dbReference type="ARBA" id="ARBA00022475"/>
    </source>
</evidence>
<dbReference type="Gene3D" id="1.20.1720.10">
    <property type="entry name" value="Multidrug resistance protein D"/>
    <property type="match status" value="1"/>
</dbReference>
<dbReference type="NCBIfam" id="TIGR00710">
    <property type="entry name" value="efflux_Bcr_CflA"/>
    <property type="match status" value="1"/>
</dbReference>
<dbReference type="Pfam" id="PF07690">
    <property type="entry name" value="MFS_1"/>
    <property type="match status" value="1"/>
</dbReference>